<evidence type="ECO:0000313" key="1">
    <source>
        <dbReference type="EnsemblMetazoa" id="GAUT003806-PA"/>
    </source>
</evidence>
<name>A0A1A9UG74_GLOAU</name>
<dbReference type="Proteomes" id="UP000078200">
    <property type="component" value="Unassembled WGS sequence"/>
</dbReference>
<reference evidence="1" key="1">
    <citation type="submission" date="2020-05" db="UniProtKB">
        <authorList>
            <consortium name="EnsemblMetazoa"/>
        </authorList>
    </citation>
    <scope>IDENTIFICATION</scope>
    <source>
        <strain evidence="1">TTRI</strain>
    </source>
</reference>
<protein>
    <submittedName>
        <fullName evidence="1">Uncharacterized protein</fullName>
    </submittedName>
</protein>
<evidence type="ECO:0000313" key="2">
    <source>
        <dbReference type="Proteomes" id="UP000078200"/>
    </source>
</evidence>
<proteinExistence type="predicted"/>
<keyword evidence="2" id="KW-1185">Reference proteome</keyword>
<dbReference type="AlphaFoldDB" id="A0A1A9UG74"/>
<accession>A0A1A9UG74</accession>
<organism evidence="1 2">
    <name type="scientific">Glossina austeni</name>
    <name type="common">Savannah tsetse fly</name>
    <dbReference type="NCBI Taxonomy" id="7395"/>
    <lineage>
        <taxon>Eukaryota</taxon>
        <taxon>Metazoa</taxon>
        <taxon>Ecdysozoa</taxon>
        <taxon>Arthropoda</taxon>
        <taxon>Hexapoda</taxon>
        <taxon>Insecta</taxon>
        <taxon>Pterygota</taxon>
        <taxon>Neoptera</taxon>
        <taxon>Endopterygota</taxon>
        <taxon>Diptera</taxon>
        <taxon>Brachycera</taxon>
        <taxon>Muscomorpha</taxon>
        <taxon>Hippoboscoidea</taxon>
        <taxon>Glossinidae</taxon>
        <taxon>Glossina</taxon>
    </lineage>
</organism>
<dbReference type="EnsemblMetazoa" id="GAUT003806-RA">
    <property type="protein sequence ID" value="GAUT003806-PA"/>
    <property type="gene ID" value="GAUT003806"/>
</dbReference>
<sequence>MEYLCILNAFKQNYYNRINELEHAHTNLRNSVVASSTTSAGTDRKRCMPIYTGLQERGSTKLCPHLITYLAIVSKILGIVTI</sequence>
<dbReference type="VEuPathDB" id="VectorBase:GAUT003806"/>